<dbReference type="InterPro" id="IPR052901">
    <property type="entry name" value="Bact_TGase-like"/>
</dbReference>
<feature type="domain" description="Transglutaminase-like" evidence="3">
    <location>
        <begin position="451"/>
        <end position="521"/>
    </location>
</feature>
<dbReference type="Proteomes" id="UP000011625">
    <property type="component" value="Unassembled WGS sequence"/>
</dbReference>
<dbReference type="Pfam" id="PF01841">
    <property type="entry name" value="Transglut_core"/>
    <property type="match status" value="1"/>
</dbReference>
<feature type="transmembrane region" description="Helical" evidence="2">
    <location>
        <begin position="20"/>
        <end position="41"/>
    </location>
</feature>
<dbReference type="SUPFAM" id="SSF54001">
    <property type="entry name" value="Cysteine proteinases"/>
    <property type="match status" value="1"/>
</dbReference>
<evidence type="ECO:0000259" key="3">
    <source>
        <dbReference type="SMART" id="SM00460"/>
    </source>
</evidence>
<dbReference type="Pfam" id="PF11992">
    <property type="entry name" value="TgpA_N"/>
    <property type="match status" value="1"/>
</dbReference>
<proteinExistence type="predicted"/>
<dbReference type="InterPro" id="IPR025403">
    <property type="entry name" value="TgpA-like_C"/>
</dbReference>
<feature type="compositionally biased region" description="Low complexity" evidence="1">
    <location>
        <begin position="602"/>
        <end position="611"/>
    </location>
</feature>
<protein>
    <submittedName>
        <fullName evidence="4">Transglutaminase-like enzyme, cysteine protease</fullName>
    </submittedName>
</protein>
<evidence type="ECO:0000313" key="4">
    <source>
        <dbReference type="EMBL" id="EMA49458.1"/>
    </source>
</evidence>
<feature type="transmembrane region" description="Helical" evidence="2">
    <location>
        <begin position="77"/>
        <end position="94"/>
    </location>
</feature>
<dbReference type="Pfam" id="PF13559">
    <property type="entry name" value="DUF4129"/>
    <property type="match status" value="1"/>
</dbReference>
<feature type="transmembrane region" description="Helical" evidence="2">
    <location>
        <begin position="53"/>
        <end position="71"/>
    </location>
</feature>
<gene>
    <name evidence="4" type="ORF">C450_17207</name>
</gene>
<dbReference type="EMBL" id="AOME01000077">
    <property type="protein sequence ID" value="EMA49458.1"/>
    <property type="molecule type" value="Genomic_DNA"/>
</dbReference>
<keyword evidence="2" id="KW-0472">Membrane</keyword>
<dbReference type="STRING" id="1227456.C450_17207"/>
<dbReference type="RefSeq" id="WP_005045474.1">
    <property type="nucleotide sequence ID" value="NZ_AOME01000077.1"/>
</dbReference>
<dbReference type="PANTHER" id="PTHR42736:SF1">
    <property type="entry name" value="PROTEIN-GLUTAMINE GAMMA-GLUTAMYLTRANSFERASE"/>
    <property type="match status" value="1"/>
</dbReference>
<dbReference type="InterPro" id="IPR021878">
    <property type="entry name" value="TgpA_N"/>
</dbReference>
<evidence type="ECO:0000256" key="1">
    <source>
        <dbReference type="SAM" id="MobiDB-lite"/>
    </source>
</evidence>
<dbReference type="GO" id="GO:0006508">
    <property type="term" value="P:proteolysis"/>
    <property type="evidence" value="ECO:0007669"/>
    <property type="project" value="UniProtKB-KW"/>
</dbReference>
<keyword evidence="2" id="KW-1133">Transmembrane helix</keyword>
<dbReference type="PANTHER" id="PTHR42736">
    <property type="entry name" value="PROTEIN-GLUTAMINE GAMMA-GLUTAMYLTRANSFERASE"/>
    <property type="match status" value="1"/>
</dbReference>
<reference evidence="4 5" key="1">
    <citation type="journal article" date="2014" name="PLoS Genet.">
        <title>Phylogenetically driven sequencing of extremely halophilic archaea reveals strategies for static and dynamic osmo-response.</title>
        <authorList>
            <person name="Becker E.A."/>
            <person name="Seitzer P.M."/>
            <person name="Tritt A."/>
            <person name="Larsen D."/>
            <person name="Krusor M."/>
            <person name="Yao A.I."/>
            <person name="Wu D."/>
            <person name="Madern D."/>
            <person name="Eisen J.A."/>
            <person name="Darling A.E."/>
            <person name="Facciotti M.T."/>
        </authorList>
    </citation>
    <scope>NUCLEOTIDE SEQUENCE [LARGE SCALE GENOMIC DNA]</scope>
    <source>
        <strain evidence="4 5">DSM 8989</strain>
    </source>
</reference>
<dbReference type="AlphaFoldDB" id="M0MVW7"/>
<dbReference type="GO" id="GO:0008233">
    <property type="term" value="F:peptidase activity"/>
    <property type="evidence" value="ECO:0007669"/>
    <property type="project" value="UniProtKB-KW"/>
</dbReference>
<sequence>MSTTARSTLTDRSSWFAGGARRGLALGAAGLLIASFLTVCFHVTDVAGGSDRLVLFVVAGFVAATLLARFLPAVLALVIAAALFAVGLWSYVLAVPNGELLLRSLGAVRADVLALLTGLSILQITEAGIWAAGFAPAPVFLTWYFALRRRYVAAAVVGGAALGFFVLTGDAGVLVVLAGVAGAAGVVGFGELERYEGRSGHVEVLVIVLAAMIVLAPLVSIVPGGASDPLVPSGGGSGGASTVEGSLLAADDQVGIQGSISLSPEVRFTVESSEGSYWRAAAYDRYTGGSWVRTDDTRSYDGSIAGPPGNTTTVEQTFTAETSIGVMPAAWKPTRISGDSADDASVTNLDGLQPGNAFESGDSYSVVSQQPTTTPDELRTAGQNYSEDLLERYTTLPGSTPDRVERRTDQITANADNPYDTARTVERWLERTKGYSLNVSRPDGNIGDAFLFEMERGYCVYFATSMVTMLRSQDIPARFVTGYTEGQRVAEDEWVVRGYDSHAWVEVYFPDVGWIQFDPTPGGPRTATEDTSLEDARANNTTDVDTSGSADGEWTPTPTATPIGGENDSEAADAADGQRGLQGLAEDGATGVNGTITPPPVAQGGAAAANGTPGGDSSGSGPSLPSPTREQWAFGLVALAGLAAGARRSDAAERTYRELWLRYLPDDSPAVEVEAAFERLEYLLGQRYRARRSGETPREYLAAVGADDRAARVGELFEHARYAGSATQAEADEAAELVRALVGERTPVLGRFRRS</sequence>
<feature type="transmembrane region" description="Helical" evidence="2">
    <location>
        <begin position="204"/>
        <end position="222"/>
    </location>
</feature>
<accession>M0MVW7</accession>
<keyword evidence="4" id="KW-0378">Hydrolase</keyword>
<dbReference type="InterPro" id="IPR002931">
    <property type="entry name" value="Transglutaminase-like"/>
</dbReference>
<feature type="transmembrane region" description="Helical" evidence="2">
    <location>
        <begin position="151"/>
        <end position="167"/>
    </location>
</feature>
<dbReference type="Gene3D" id="3.10.620.30">
    <property type="match status" value="1"/>
</dbReference>
<dbReference type="SMART" id="SM00460">
    <property type="entry name" value="TGc"/>
    <property type="match status" value="1"/>
</dbReference>
<evidence type="ECO:0000256" key="2">
    <source>
        <dbReference type="SAM" id="Phobius"/>
    </source>
</evidence>
<name>M0MVW7_9EURY</name>
<feature type="transmembrane region" description="Helical" evidence="2">
    <location>
        <begin position="173"/>
        <end position="192"/>
    </location>
</feature>
<keyword evidence="2" id="KW-0812">Transmembrane</keyword>
<feature type="region of interest" description="Disordered" evidence="1">
    <location>
        <begin position="519"/>
        <end position="628"/>
    </location>
</feature>
<feature type="compositionally biased region" description="Polar residues" evidence="1">
    <location>
        <begin position="538"/>
        <end position="549"/>
    </location>
</feature>
<keyword evidence="5" id="KW-1185">Reference proteome</keyword>
<comment type="caution">
    <text evidence="4">The sequence shown here is derived from an EMBL/GenBank/DDBJ whole genome shotgun (WGS) entry which is preliminary data.</text>
</comment>
<feature type="compositionally biased region" description="Low complexity" evidence="1">
    <location>
        <begin position="619"/>
        <end position="628"/>
    </location>
</feature>
<dbReference type="PATRIC" id="fig|1227456.3.peg.3498"/>
<feature type="transmembrane region" description="Helical" evidence="2">
    <location>
        <begin position="127"/>
        <end position="146"/>
    </location>
</feature>
<evidence type="ECO:0000313" key="5">
    <source>
        <dbReference type="Proteomes" id="UP000011625"/>
    </source>
</evidence>
<organism evidence="4 5">
    <name type="scientific">Halococcus salifodinae DSM 8989</name>
    <dbReference type="NCBI Taxonomy" id="1227456"/>
    <lineage>
        <taxon>Archaea</taxon>
        <taxon>Methanobacteriati</taxon>
        <taxon>Methanobacteriota</taxon>
        <taxon>Stenosarchaea group</taxon>
        <taxon>Halobacteria</taxon>
        <taxon>Halobacteriales</taxon>
        <taxon>Halococcaceae</taxon>
        <taxon>Halococcus</taxon>
    </lineage>
</organism>
<keyword evidence="4" id="KW-0645">Protease</keyword>
<dbReference type="InterPro" id="IPR038765">
    <property type="entry name" value="Papain-like_cys_pep_sf"/>
</dbReference>